<feature type="compositionally biased region" description="Basic and acidic residues" evidence="9">
    <location>
        <begin position="165"/>
        <end position="179"/>
    </location>
</feature>
<dbReference type="PANTHER" id="PTHR13036:SF0">
    <property type="entry name" value="CHITOBIOSYLDIPHOSPHODOLICHOL BETA-MANNOSYLTRANSFERASE"/>
    <property type="match status" value="1"/>
</dbReference>
<keyword evidence="8" id="KW-0472">Membrane</keyword>
<dbReference type="GO" id="GO:0000030">
    <property type="term" value="F:mannosyltransferase activity"/>
    <property type="evidence" value="ECO:0007669"/>
    <property type="project" value="InterPro"/>
</dbReference>
<feature type="region of interest" description="Disordered" evidence="9">
    <location>
        <begin position="410"/>
        <end position="442"/>
    </location>
</feature>
<gene>
    <name evidence="10" type="primary">ALG1</name>
    <name evidence="10" type="ORF">Tcan_13051</name>
</gene>
<keyword evidence="5" id="KW-0812">Transmembrane</keyword>
<feature type="compositionally biased region" description="Basic and acidic residues" evidence="9">
    <location>
        <begin position="331"/>
        <end position="343"/>
    </location>
</feature>
<feature type="compositionally biased region" description="Polar residues" evidence="9">
    <location>
        <begin position="14"/>
        <end position="30"/>
    </location>
</feature>
<feature type="compositionally biased region" description="Polar residues" evidence="9">
    <location>
        <begin position="150"/>
        <end position="162"/>
    </location>
</feature>
<feature type="region of interest" description="Disordered" evidence="9">
    <location>
        <begin position="1086"/>
        <end position="1127"/>
    </location>
</feature>
<feature type="compositionally biased region" description="Acidic residues" evidence="9">
    <location>
        <begin position="1098"/>
        <end position="1111"/>
    </location>
</feature>
<feature type="region of interest" description="Disordered" evidence="9">
    <location>
        <begin position="275"/>
        <end position="365"/>
    </location>
</feature>
<feature type="region of interest" description="Disordered" evidence="9">
    <location>
        <begin position="468"/>
        <end position="502"/>
    </location>
</feature>
<comment type="pathway">
    <text evidence="2">Protein modification; protein glycosylation.</text>
</comment>
<organism evidence="10 11">
    <name type="scientific">Toxocara canis</name>
    <name type="common">Canine roundworm</name>
    <dbReference type="NCBI Taxonomy" id="6265"/>
    <lineage>
        <taxon>Eukaryota</taxon>
        <taxon>Metazoa</taxon>
        <taxon>Ecdysozoa</taxon>
        <taxon>Nematoda</taxon>
        <taxon>Chromadorea</taxon>
        <taxon>Rhabditida</taxon>
        <taxon>Spirurina</taxon>
        <taxon>Ascaridomorpha</taxon>
        <taxon>Ascaridoidea</taxon>
        <taxon>Toxocaridae</taxon>
        <taxon>Toxocara</taxon>
    </lineage>
</organism>
<evidence type="ECO:0000256" key="3">
    <source>
        <dbReference type="ARBA" id="ARBA00022676"/>
    </source>
</evidence>
<feature type="compositionally biased region" description="Basic and acidic residues" evidence="9">
    <location>
        <begin position="1229"/>
        <end position="1240"/>
    </location>
</feature>
<comment type="caution">
    <text evidence="10">The sequence shown here is derived from an EMBL/GenBank/DDBJ whole genome shotgun (WGS) entry which is preliminary data.</text>
</comment>
<feature type="region of interest" description="Disordered" evidence="9">
    <location>
        <begin position="1210"/>
        <end position="1240"/>
    </location>
</feature>
<keyword evidence="3 10" id="KW-0328">Glycosyltransferase</keyword>
<feature type="region of interest" description="Disordered" evidence="9">
    <location>
        <begin position="1"/>
        <end position="72"/>
    </location>
</feature>
<dbReference type="Gene3D" id="3.40.50.2000">
    <property type="entry name" value="Glycogen Phosphorylase B"/>
    <property type="match status" value="1"/>
</dbReference>
<feature type="compositionally biased region" description="Basic and acidic residues" evidence="9">
    <location>
        <begin position="1158"/>
        <end position="1174"/>
    </location>
</feature>
<dbReference type="PANTHER" id="PTHR13036">
    <property type="entry name" value="BETA1,4 MANNOSYLTRANSFERASE"/>
    <property type="match status" value="1"/>
</dbReference>
<feature type="compositionally biased region" description="Pro residues" evidence="9">
    <location>
        <begin position="61"/>
        <end position="72"/>
    </location>
</feature>
<dbReference type="Proteomes" id="UP000031036">
    <property type="component" value="Unassembled WGS sequence"/>
</dbReference>
<dbReference type="AlphaFoldDB" id="A0A0B2URJ6"/>
<dbReference type="InterPro" id="IPR026051">
    <property type="entry name" value="ALG1-like"/>
</dbReference>
<feature type="compositionally biased region" description="Low complexity" evidence="9">
    <location>
        <begin position="276"/>
        <end position="308"/>
    </location>
</feature>
<sequence length="1240" mass="136966">MKLHNFSPRPILDSASSASEKRPSQGSSSHVGWHMAAPPPPWAPQQPAIRQQQKPPSVSVGPPPLRWPPPVRVPTSLYAQEMFVRGYDARQPRAGTSYGGFVPLVAPLPQPSSVQSSATSLQTVASAQRRVGGTQWAQLARQEVVPPRTDSMQSADQRQPSPGSLRREEPVITESRHQAADVSAQTRSERADIERGFQHIQEVQGAGSVQGDHRAKEESRDAGRKLNETPIGGGYTPTPISDLPPRSDELLGIPVIQFERDSSVMGILKRRTAVVPSNGTSSNSSPASAHSATESATSATVALSAGASLQPPSESTDPSDLSREVVIPKANLERGRRLSEAREQFPMGPPKLIEPKLASDSTKNSRAIPEPVDYVTAINELAKLVDEVNEDSGVKPVAPVLCDPRRAKREPVVVEANSEASTEEKKKEADPSDASSTPQKAEELEDVSSVLYFYKCKVLCDPRRAKREPVVVEANSEASTEEKKKEADPSDASSTPQKAEELEGEMVIRGKNATLVVLGDIGRSPRMCYHAKSLADKNYRVQIVGYADTIPHPTISQHPNIRLIALRPPPASLNNLRPAFGLILKFLWTLSTLLFALFFRIDWPLLIVMQNPPGVPCMLACWIAARIRRAQFVIDWHNYTYSILREKYGLEGLRTKRIATAAVVTIADEGTAGAAGLNVAGSGDVRSRRMTKGERAVQVANATANKKKRNIEKKKKISMLQRFVEQTYYWEGYFGRHADLNLCVTHAMREDMRDAWGVHSATLYDRPPAWKFKKLNDEERHVLFLKLAQFGGEFKPFAWEDSKGALADEDITEVTRFSFRDGDGVARLREDRPFLLLSSTSWTEDEDFGLLLDALREFDSIARLSTKSNPQTRLPHLLCVITGIGPLRSHYIGRIEHMQMQHVEIITPWLEPDDYPRLLGAADVGVSLHTSTSGRIEHMQMQHVEIITPWLEPDDYPRLLGAADVGVSLHTSTSGLDLPMKVVDMFGCRLPVIAKRFACIGELVNEGHNGRLFDNCHELWQIIKSLSCGFPAYSTQLRSLAANLESDPLISWDKNWDACVWPLICSYGAPPHDEIARRQRFAVTDISDRNRQRPPDTELVDVESSDVDEKSDDGATGMEADGDNIFPNDNEISRAGASIVKQDDSFHFEECAPSATDETPRQKMETEMFNDKQSRKPIVIVEPGTCEENAEGNEDERAGDVLNMVGEGDLVGLRGGEGEQRTGSLEEEAMARNKAVECSQ</sequence>
<reference evidence="10 11" key="1">
    <citation type="submission" date="2014-11" db="EMBL/GenBank/DDBJ databases">
        <title>Genetic blueprint of the zoonotic pathogen Toxocara canis.</title>
        <authorList>
            <person name="Zhu X.-Q."/>
            <person name="Korhonen P.K."/>
            <person name="Cai H."/>
            <person name="Young N.D."/>
            <person name="Nejsum P."/>
            <person name="von Samson-Himmelstjerna G."/>
            <person name="Boag P.R."/>
            <person name="Tan P."/>
            <person name="Li Q."/>
            <person name="Min J."/>
            <person name="Yang Y."/>
            <person name="Wang X."/>
            <person name="Fang X."/>
            <person name="Hall R.S."/>
            <person name="Hofmann A."/>
            <person name="Sternberg P.W."/>
            <person name="Jex A.R."/>
            <person name="Gasser R.B."/>
        </authorList>
    </citation>
    <scope>NUCLEOTIDE SEQUENCE [LARGE SCALE GENOMIC DNA]</scope>
    <source>
        <strain evidence="10">PN_DK_2014</strain>
    </source>
</reference>
<dbReference type="STRING" id="6265.A0A0B2URJ6"/>
<evidence type="ECO:0000256" key="4">
    <source>
        <dbReference type="ARBA" id="ARBA00022679"/>
    </source>
</evidence>
<evidence type="ECO:0000256" key="8">
    <source>
        <dbReference type="ARBA" id="ARBA00023136"/>
    </source>
</evidence>
<evidence type="ECO:0000256" key="6">
    <source>
        <dbReference type="ARBA" id="ARBA00022824"/>
    </source>
</evidence>
<evidence type="ECO:0000256" key="1">
    <source>
        <dbReference type="ARBA" id="ARBA00004389"/>
    </source>
</evidence>
<evidence type="ECO:0000313" key="10">
    <source>
        <dbReference type="EMBL" id="KHN73631.1"/>
    </source>
</evidence>
<evidence type="ECO:0000313" key="11">
    <source>
        <dbReference type="Proteomes" id="UP000031036"/>
    </source>
</evidence>
<dbReference type="GO" id="GO:0005789">
    <property type="term" value="C:endoplasmic reticulum membrane"/>
    <property type="evidence" value="ECO:0007669"/>
    <property type="project" value="UniProtKB-SubCell"/>
</dbReference>
<proteinExistence type="predicted"/>
<dbReference type="OrthoDB" id="614844at2759"/>
<feature type="region of interest" description="Disordered" evidence="9">
    <location>
        <begin position="203"/>
        <end position="245"/>
    </location>
</feature>
<dbReference type="SUPFAM" id="SSF53756">
    <property type="entry name" value="UDP-Glycosyltransferase/glycogen phosphorylase"/>
    <property type="match status" value="2"/>
</dbReference>
<feature type="region of interest" description="Disordered" evidence="9">
    <location>
        <begin position="144"/>
        <end position="189"/>
    </location>
</feature>
<keyword evidence="6" id="KW-0256">Endoplasmic reticulum</keyword>
<keyword evidence="4 10" id="KW-0808">Transferase</keyword>
<evidence type="ECO:0000256" key="2">
    <source>
        <dbReference type="ARBA" id="ARBA00004922"/>
    </source>
</evidence>
<keyword evidence="11" id="KW-1185">Reference proteome</keyword>
<evidence type="ECO:0000256" key="9">
    <source>
        <dbReference type="SAM" id="MobiDB-lite"/>
    </source>
</evidence>
<feature type="compositionally biased region" description="Basic and acidic residues" evidence="9">
    <location>
        <begin position="1086"/>
        <end position="1096"/>
    </location>
</feature>
<comment type="subcellular location">
    <subcellularLocation>
        <location evidence="1">Endoplasmic reticulum membrane</location>
        <topology evidence="1">Single-pass membrane protein</topology>
    </subcellularLocation>
</comment>
<feature type="compositionally biased region" description="Polar residues" evidence="9">
    <location>
        <begin position="310"/>
        <end position="319"/>
    </location>
</feature>
<feature type="region of interest" description="Disordered" evidence="9">
    <location>
        <begin position="1153"/>
        <end position="1177"/>
    </location>
</feature>
<name>A0A0B2URJ6_TOXCA</name>
<feature type="compositionally biased region" description="Low complexity" evidence="9">
    <location>
        <begin position="45"/>
        <end position="56"/>
    </location>
</feature>
<dbReference type="EMBL" id="JPKZ01003092">
    <property type="protein sequence ID" value="KHN73631.1"/>
    <property type="molecule type" value="Genomic_DNA"/>
</dbReference>
<feature type="compositionally biased region" description="Basic and acidic residues" evidence="9">
    <location>
        <begin position="211"/>
        <end position="227"/>
    </location>
</feature>
<evidence type="ECO:0000256" key="7">
    <source>
        <dbReference type="ARBA" id="ARBA00022989"/>
    </source>
</evidence>
<protein>
    <submittedName>
        <fullName evidence="10">Chitobiosyldiphosphodolichol beta-mannosyltransferase</fullName>
    </submittedName>
</protein>
<accession>A0A0B2URJ6</accession>
<evidence type="ECO:0000256" key="5">
    <source>
        <dbReference type="ARBA" id="ARBA00022692"/>
    </source>
</evidence>
<keyword evidence="7" id="KW-1133">Transmembrane helix</keyword>